<gene>
    <name evidence="2" type="ORF">DMY87_01075</name>
</gene>
<feature type="chain" id="PRO_5047230683" evidence="1">
    <location>
        <begin position="24"/>
        <end position="198"/>
    </location>
</feature>
<dbReference type="RefSeq" id="WP_110789445.1">
    <property type="nucleotide sequence ID" value="NZ_QJRY01000001.1"/>
</dbReference>
<evidence type="ECO:0000313" key="3">
    <source>
        <dbReference type="Proteomes" id="UP000247536"/>
    </source>
</evidence>
<proteinExistence type="predicted"/>
<comment type="caution">
    <text evidence="2">The sequence shown here is derived from an EMBL/GenBank/DDBJ whole genome shotgun (WGS) entry which is preliminary data.</text>
</comment>
<dbReference type="EMBL" id="QJRY01000001">
    <property type="protein sequence ID" value="PYB77012.1"/>
    <property type="molecule type" value="Genomic_DNA"/>
</dbReference>
<evidence type="ECO:0000256" key="1">
    <source>
        <dbReference type="SAM" id="SignalP"/>
    </source>
</evidence>
<keyword evidence="3" id="KW-1185">Reference proteome</keyword>
<keyword evidence="1" id="KW-0732">Signal</keyword>
<organism evidence="2 3">
    <name type="scientific">Rhizobium wuzhouense</name>
    <dbReference type="NCBI Taxonomy" id="1986026"/>
    <lineage>
        <taxon>Bacteria</taxon>
        <taxon>Pseudomonadati</taxon>
        <taxon>Pseudomonadota</taxon>
        <taxon>Alphaproteobacteria</taxon>
        <taxon>Hyphomicrobiales</taxon>
        <taxon>Rhizobiaceae</taxon>
        <taxon>Rhizobium/Agrobacterium group</taxon>
        <taxon>Rhizobium</taxon>
    </lineage>
</organism>
<accession>A0ABX5NV10</accession>
<dbReference type="Proteomes" id="UP000247536">
    <property type="component" value="Unassembled WGS sequence"/>
</dbReference>
<protein>
    <submittedName>
        <fullName evidence="2">Uncharacterized protein</fullName>
    </submittedName>
</protein>
<name>A0ABX5NV10_9HYPH</name>
<sequence length="198" mass="21467">MVRRRLPALWLALALISAGPATAGPESCAGDYWPGTLPEHAVDSVSLDDLQDFLDTAPVFDGISFSVTAVGDELWLDILKYPGKVTALASIRTILVIGRVVRPDYTKLVLTDAGKGIFEIPYGALHRIGCQFVWGVQGAGQNPNALNRDLVDAMRFYGTGQRIAPPYDGLLLGDTGKMLNTLNDVVYPRWLLPGTQIE</sequence>
<reference evidence="2 3" key="1">
    <citation type="submission" date="2018-06" db="EMBL/GenBank/DDBJ databases">
        <title>Rhizobium wuzhouense sp. nov., isolated from roots of Oryza officinalis.</title>
        <authorList>
            <person name="Yuan T."/>
        </authorList>
    </citation>
    <scope>NUCLEOTIDE SEQUENCE [LARGE SCALE GENOMIC DNA]</scope>
    <source>
        <strain evidence="2 3">W44</strain>
    </source>
</reference>
<evidence type="ECO:0000313" key="2">
    <source>
        <dbReference type="EMBL" id="PYB77012.1"/>
    </source>
</evidence>
<feature type="signal peptide" evidence="1">
    <location>
        <begin position="1"/>
        <end position="23"/>
    </location>
</feature>